<name>A0A2P2P6C6_RHIMU</name>
<proteinExistence type="predicted"/>
<protein>
    <submittedName>
        <fullName evidence="1">Uncharacterized protein</fullName>
    </submittedName>
</protein>
<dbReference type="AlphaFoldDB" id="A0A2P2P6C6"/>
<reference evidence="1" key="1">
    <citation type="submission" date="2018-02" db="EMBL/GenBank/DDBJ databases">
        <title>Rhizophora mucronata_Transcriptome.</title>
        <authorList>
            <person name="Meera S.P."/>
            <person name="Sreeshan A."/>
            <person name="Augustine A."/>
        </authorList>
    </citation>
    <scope>NUCLEOTIDE SEQUENCE</scope>
    <source>
        <tissue evidence="1">Leaf</tissue>
    </source>
</reference>
<dbReference type="EMBL" id="GGEC01069687">
    <property type="protein sequence ID" value="MBX50171.1"/>
    <property type="molecule type" value="Transcribed_RNA"/>
</dbReference>
<accession>A0A2P2P6C6</accession>
<evidence type="ECO:0000313" key="1">
    <source>
        <dbReference type="EMBL" id="MBX50171.1"/>
    </source>
</evidence>
<sequence length="63" mass="6959">MLLLPWSFSICLLIVTGSGIVRSIAIAVLRRCGCSLLEAATMGLKVKAVPRRKNLFRNQAWSK</sequence>
<organism evidence="1">
    <name type="scientific">Rhizophora mucronata</name>
    <name type="common">Asiatic mangrove</name>
    <dbReference type="NCBI Taxonomy" id="61149"/>
    <lineage>
        <taxon>Eukaryota</taxon>
        <taxon>Viridiplantae</taxon>
        <taxon>Streptophyta</taxon>
        <taxon>Embryophyta</taxon>
        <taxon>Tracheophyta</taxon>
        <taxon>Spermatophyta</taxon>
        <taxon>Magnoliopsida</taxon>
        <taxon>eudicotyledons</taxon>
        <taxon>Gunneridae</taxon>
        <taxon>Pentapetalae</taxon>
        <taxon>rosids</taxon>
        <taxon>fabids</taxon>
        <taxon>Malpighiales</taxon>
        <taxon>Rhizophoraceae</taxon>
        <taxon>Rhizophora</taxon>
    </lineage>
</organism>